<feature type="region of interest" description="Disordered" evidence="1">
    <location>
        <begin position="264"/>
        <end position="353"/>
    </location>
</feature>
<dbReference type="Proteomes" id="UP000837801">
    <property type="component" value="Unassembled WGS sequence"/>
</dbReference>
<dbReference type="OrthoDB" id="3365224at2759"/>
<dbReference type="EMBL" id="CAKXYY010000002">
    <property type="protein sequence ID" value="CAH2350681.1"/>
    <property type="molecule type" value="Genomic_DNA"/>
</dbReference>
<feature type="compositionally biased region" description="Polar residues" evidence="1">
    <location>
        <begin position="265"/>
        <end position="289"/>
    </location>
</feature>
<dbReference type="PROSITE" id="PS51257">
    <property type="entry name" value="PROKAR_LIPOPROTEIN"/>
    <property type="match status" value="1"/>
</dbReference>
<sequence>MFSNSNKPKFSLDFTINDLSNIPHVGGSCYIDVSIRDSKKSKFSLRPSHAQAGAQATFDSSKNSIQSKLDSKSSSSHSSSTPSTVTAVTSKKKIHNFKCSFHFSLSCNLRFPLKKKENLIGNKYLILTIYYLPDSSHHHGEDSHSASELGQLDINLSEYLNFKEATTFKYLLKHSKVNSIISLTVSLKELPSDFQFHTQLQISEAHTNLSNANTKVSTSRPTQAQTTNRTTSSTLQLDSSPSSQNPKFNVPNFEKKKVFGGINDVINTSSGEHQNSGNESELDLSNINGKTEENGKECSISKKISQHLSPHHSNSKLDGSNANSKANSISGNSERANNNSSYGHSALKNASGNDQQTAVMMEPIVSNLYKKILESSWDPELYKLLDYTPEKIVDSIFREGTGWSDKISKKLEIWNAGNTDDDDEVRDLNGLINEVGFREDLKSWHTSAH</sequence>
<evidence type="ECO:0000313" key="3">
    <source>
        <dbReference type="EMBL" id="CAH2350681.1"/>
    </source>
</evidence>
<feature type="compositionally biased region" description="Polar residues" evidence="1">
    <location>
        <begin position="315"/>
        <end position="353"/>
    </location>
</feature>
<reference evidence="3" key="1">
    <citation type="submission" date="2022-03" db="EMBL/GenBank/DDBJ databases">
        <authorList>
            <person name="Legras J.-L."/>
            <person name="Devillers H."/>
            <person name="Grondin C."/>
        </authorList>
    </citation>
    <scope>NUCLEOTIDE SEQUENCE</scope>
    <source>
        <strain evidence="3">CLIB 1423</strain>
    </source>
</reference>
<feature type="compositionally biased region" description="Low complexity" evidence="1">
    <location>
        <begin position="230"/>
        <end position="244"/>
    </location>
</feature>
<feature type="region of interest" description="Disordered" evidence="1">
    <location>
        <begin position="54"/>
        <end position="85"/>
    </location>
</feature>
<feature type="compositionally biased region" description="Basic and acidic residues" evidence="1">
    <location>
        <begin position="290"/>
        <end position="300"/>
    </location>
</feature>
<evidence type="ECO:0000256" key="1">
    <source>
        <dbReference type="SAM" id="MobiDB-lite"/>
    </source>
</evidence>
<proteinExistence type="predicted"/>
<dbReference type="Pfam" id="PF10358">
    <property type="entry name" value="NT-C2"/>
    <property type="match status" value="1"/>
</dbReference>
<feature type="domain" description="C2 NT-type" evidence="2">
    <location>
        <begin position="1"/>
        <end position="189"/>
    </location>
</feature>
<dbReference type="InterPro" id="IPR019448">
    <property type="entry name" value="NT-C2"/>
</dbReference>
<feature type="region of interest" description="Disordered" evidence="1">
    <location>
        <begin position="211"/>
        <end position="252"/>
    </location>
</feature>
<protein>
    <recommendedName>
        <fullName evidence="2">C2 NT-type domain-containing protein</fullName>
    </recommendedName>
</protein>
<comment type="caution">
    <text evidence="3">The sequence shown here is derived from an EMBL/GenBank/DDBJ whole genome shotgun (WGS) entry which is preliminary data.</text>
</comment>
<dbReference type="InterPro" id="IPR039931">
    <property type="entry name" value="EEIG1/2-like"/>
</dbReference>
<name>A0A9P0QLC9_9ASCO</name>
<dbReference type="AlphaFoldDB" id="A0A9P0QLC9"/>
<feature type="compositionally biased region" description="Low complexity" evidence="1">
    <location>
        <begin position="64"/>
        <end position="85"/>
    </location>
</feature>
<gene>
    <name evidence="3" type="ORF">CLIB1423_02S02696</name>
</gene>
<feature type="compositionally biased region" description="Polar residues" evidence="1">
    <location>
        <begin position="211"/>
        <end position="229"/>
    </location>
</feature>
<organism evidence="3 4">
    <name type="scientific">[Candida] railenensis</name>
    <dbReference type="NCBI Taxonomy" id="45579"/>
    <lineage>
        <taxon>Eukaryota</taxon>
        <taxon>Fungi</taxon>
        <taxon>Dikarya</taxon>
        <taxon>Ascomycota</taxon>
        <taxon>Saccharomycotina</taxon>
        <taxon>Pichiomycetes</taxon>
        <taxon>Debaryomycetaceae</taxon>
        <taxon>Kurtzmaniella</taxon>
    </lineage>
</organism>
<evidence type="ECO:0000259" key="2">
    <source>
        <dbReference type="PROSITE" id="PS51840"/>
    </source>
</evidence>
<accession>A0A9P0QLC9</accession>
<dbReference type="PROSITE" id="PS51840">
    <property type="entry name" value="C2_NT"/>
    <property type="match status" value="1"/>
</dbReference>
<keyword evidence="4" id="KW-1185">Reference proteome</keyword>
<dbReference type="PANTHER" id="PTHR21456">
    <property type="entry name" value="FAMILY WITH SEQUENCE SIMILARITY 102"/>
    <property type="match status" value="1"/>
</dbReference>
<evidence type="ECO:0000313" key="4">
    <source>
        <dbReference type="Proteomes" id="UP000837801"/>
    </source>
</evidence>
<dbReference type="PANTHER" id="PTHR21456:SF1">
    <property type="entry name" value="C2 NT-TYPE DOMAIN-CONTAINING PROTEIN"/>
    <property type="match status" value="1"/>
</dbReference>